<dbReference type="AlphaFoldDB" id="A0A086Z1T0"/>
<dbReference type="PANTHER" id="PTHR43611:SF3">
    <property type="entry name" value="FLAVIN MONONUCLEOTIDE HYDROLASE 1, CHLOROPLATIC"/>
    <property type="match status" value="1"/>
</dbReference>
<evidence type="ECO:0000313" key="1">
    <source>
        <dbReference type="EMBL" id="KFI40480.1"/>
    </source>
</evidence>
<organism evidence="1 2">
    <name type="scientific">Bifidobacterium actinocoloniiforme DSM 22766</name>
    <dbReference type="NCBI Taxonomy" id="1437605"/>
    <lineage>
        <taxon>Bacteria</taxon>
        <taxon>Bacillati</taxon>
        <taxon>Actinomycetota</taxon>
        <taxon>Actinomycetes</taxon>
        <taxon>Bifidobacteriales</taxon>
        <taxon>Bifidobacteriaceae</taxon>
        <taxon>Bifidobacterium</taxon>
    </lineage>
</organism>
<name>A0A086Z1T0_9BIFI</name>
<dbReference type="eggNOG" id="COG1011">
    <property type="taxonomic scope" value="Bacteria"/>
</dbReference>
<accession>A0A086Z1T0</accession>
<dbReference type="Pfam" id="PF00702">
    <property type="entry name" value="Hydrolase"/>
    <property type="match status" value="1"/>
</dbReference>
<dbReference type="STRING" id="1437605.AB656_04540"/>
<dbReference type="CDD" id="cd02603">
    <property type="entry name" value="HAD_sEH-N_like"/>
    <property type="match status" value="1"/>
</dbReference>
<gene>
    <name evidence="1" type="ORF">BACT_1184</name>
</gene>
<comment type="caution">
    <text evidence="1">The sequence shown here is derived from an EMBL/GenBank/DDBJ whole genome shotgun (WGS) entry which is preliminary data.</text>
</comment>
<dbReference type="EMBL" id="JGYK01000001">
    <property type="protein sequence ID" value="KFI40480.1"/>
    <property type="molecule type" value="Genomic_DNA"/>
</dbReference>
<keyword evidence="1" id="KW-0378">Hydrolase</keyword>
<dbReference type="OrthoDB" id="9797415at2"/>
<evidence type="ECO:0000313" key="2">
    <source>
        <dbReference type="Proteomes" id="UP000029015"/>
    </source>
</evidence>
<protein>
    <submittedName>
        <fullName evidence="1">HAD-superfamily hydrolase, subfamily IA, variant 3</fullName>
    </submittedName>
</protein>
<dbReference type="InterPro" id="IPR023214">
    <property type="entry name" value="HAD_sf"/>
</dbReference>
<dbReference type="GO" id="GO:0016787">
    <property type="term" value="F:hydrolase activity"/>
    <property type="evidence" value="ECO:0007669"/>
    <property type="project" value="UniProtKB-KW"/>
</dbReference>
<dbReference type="Gene3D" id="3.40.50.1000">
    <property type="entry name" value="HAD superfamily/HAD-like"/>
    <property type="match status" value="1"/>
</dbReference>
<dbReference type="RefSeq" id="WP_033503592.1">
    <property type="nucleotide sequence ID" value="NZ_CP011786.1"/>
</dbReference>
<dbReference type="KEGG" id="bact:AB656_04540"/>
<dbReference type="SUPFAM" id="SSF56784">
    <property type="entry name" value="HAD-like"/>
    <property type="match status" value="1"/>
</dbReference>
<reference evidence="1 2" key="1">
    <citation type="submission" date="2014-03" db="EMBL/GenBank/DDBJ databases">
        <title>Genomics of Bifidobacteria.</title>
        <authorList>
            <person name="Ventura M."/>
            <person name="Milani C."/>
            <person name="Lugli G.A."/>
        </authorList>
    </citation>
    <scope>NUCLEOTIDE SEQUENCE [LARGE SCALE GENOMIC DNA]</scope>
    <source>
        <strain evidence="1 2">DSM 22766</strain>
    </source>
</reference>
<dbReference type="Proteomes" id="UP000029015">
    <property type="component" value="Unassembled WGS sequence"/>
</dbReference>
<proteinExistence type="predicted"/>
<dbReference type="NCBIfam" id="TIGR01509">
    <property type="entry name" value="HAD-SF-IA-v3"/>
    <property type="match status" value="1"/>
</dbReference>
<dbReference type="InterPro" id="IPR036412">
    <property type="entry name" value="HAD-like_sf"/>
</dbReference>
<dbReference type="SFLD" id="SFLDG01129">
    <property type="entry name" value="C1.5:_HAD__Beta-PGM__Phosphata"/>
    <property type="match status" value="1"/>
</dbReference>
<dbReference type="InterPro" id="IPR006439">
    <property type="entry name" value="HAD-SF_hydro_IA"/>
</dbReference>
<dbReference type="PATRIC" id="fig|1437605.7.peg.932"/>
<dbReference type="PANTHER" id="PTHR43611">
    <property type="entry name" value="ALPHA-D-GLUCOSE 1-PHOSPHATE PHOSPHATASE"/>
    <property type="match status" value="1"/>
</dbReference>
<sequence>MSGANAGVVDNVIFDFGGVLVDWQPRLALEGEYPDGVIDALLDPEDEWGFWRFNDLSDAGWSQERILADYESDHGPAVAWVLRTYFAHVERTFPAMIAGMEKLMEDLRASGLRLWGLSNISGSSAVVLHDKFEPIRRLDGIVTSGEEMVRKPDPLIYQLLLRRFGLEAGRCVFVDDRPVNVAAARKLGIHGLEFRGAQQLREDLRALGLEL</sequence>
<dbReference type="SFLD" id="SFLDS00003">
    <property type="entry name" value="Haloacid_Dehalogenase"/>
    <property type="match status" value="1"/>
</dbReference>
<keyword evidence="2" id="KW-1185">Reference proteome</keyword>